<keyword evidence="5" id="KW-1185">Reference proteome</keyword>
<dbReference type="Pfam" id="PF18962">
    <property type="entry name" value="Por_Secre_tail"/>
    <property type="match status" value="1"/>
</dbReference>
<dbReference type="OrthoDB" id="9816120at2"/>
<dbReference type="Proteomes" id="UP000293300">
    <property type="component" value="Unassembled WGS sequence"/>
</dbReference>
<feature type="chain" id="PRO_5020420524" evidence="2">
    <location>
        <begin position="20"/>
        <end position="532"/>
    </location>
</feature>
<dbReference type="NCBIfam" id="TIGR04183">
    <property type="entry name" value="Por_Secre_tail"/>
    <property type="match status" value="1"/>
</dbReference>
<dbReference type="AlphaFoldDB" id="A0A4Q9YZ72"/>
<evidence type="ECO:0000259" key="3">
    <source>
        <dbReference type="Pfam" id="PF18962"/>
    </source>
</evidence>
<feature type="signal peptide" evidence="2">
    <location>
        <begin position="1"/>
        <end position="19"/>
    </location>
</feature>
<evidence type="ECO:0000256" key="2">
    <source>
        <dbReference type="SAM" id="SignalP"/>
    </source>
</evidence>
<dbReference type="PANTHER" id="PTHR46580:SF2">
    <property type="entry name" value="MAM DOMAIN-CONTAINING PROTEIN"/>
    <property type="match status" value="1"/>
</dbReference>
<dbReference type="RefSeq" id="WP_131475932.1">
    <property type="nucleotide sequence ID" value="NZ_SJPE01000007.1"/>
</dbReference>
<accession>A0A4Q9YZ72</accession>
<evidence type="ECO:0000256" key="1">
    <source>
        <dbReference type="ARBA" id="ARBA00022729"/>
    </source>
</evidence>
<dbReference type="Gene3D" id="2.130.10.130">
    <property type="entry name" value="Integrin alpha, N-terminal"/>
    <property type="match status" value="2"/>
</dbReference>
<evidence type="ECO:0000313" key="4">
    <source>
        <dbReference type="EMBL" id="TBX69157.1"/>
    </source>
</evidence>
<proteinExistence type="predicted"/>
<reference evidence="4 5" key="1">
    <citation type="submission" date="2019-02" db="EMBL/GenBank/DDBJ databases">
        <title>Flavobacterium sp. RD-2-33 isolated from forest soil.</title>
        <authorList>
            <person name="Chaudhary D.K."/>
        </authorList>
    </citation>
    <scope>NUCLEOTIDE SEQUENCE [LARGE SCALE GENOMIC DNA]</scope>
    <source>
        <strain evidence="4 5">RD-2-33</strain>
    </source>
</reference>
<sequence length="532" mass="60207">MKKILLALFVITSSNYIKAQGFTSPALQWNIPIVTDDTDYRAAWDYHQLIDMDGDGKIDLVDTENQATESIADVFMNGSQKYWKVYLGNGTSFAPTAIQWNIPINTDTSDYRMSWDYHTVIDMNGDGKPDFVDTENQATESVADVFMNGSQKYWRVYLNTGSGFSATPTQWNIPINTDTSDYRLAYDYHTVIDMNGDNKPDFVDTENEATESTSDVFMNGSQKYWKVYLNNGAGFDAVATQWNIPINTDTSDYRLAYDYHTVIDMNGDNKPDFVDTENQATESVADVFMNGSQKYWRVYLNTGSGFSATPTQWNIPINTDTTDYRLAYDYHTVIDMNGDRKPDFVDTENEATESIADVFVNSGQKYWKVYLNTGSGFAASATQWNIPIVSDSSDYRLAYDYHTVIDMNGDRKPDFVDTENEATESIAEVFMNGGQKYWKVYLNNAPNLGNSEFEGMTNHITVYPNPVKDTFKVTNTGTVTTMKMYDIKGTIVKEIVQDFDNNIDISNLPKGIYLLKVTNAEGQVLTQRLAKE</sequence>
<dbReference type="EMBL" id="SJPE01000007">
    <property type="protein sequence ID" value="TBX69157.1"/>
    <property type="molecule type" value="Genomic_DNA"/>
</dbReference>
<protein>
    <submittedName>
        <fullName evidence="4">T9SS type A sorting domain-containing protein</fullName>
    </submittedName>
</protein>
<dbReference type="SUPFAM" id="SSF69318">
    <property type="entry name" value="Integrin alpha N-terminal domain"/>
    <property type="match status" value="1"/>
</dbReference>
<dbReference type="InterPro" id="IPR026444">
    <property type="entry name" value="Secre_tail"/>
</dbReference>
<dbReference type="InterPro" id="IPR028994">
    <property type="entry name" value="Integrin_alpha_N"/>
</dbReference>
<keyword evidence="1 2" id="KW-0732">Signal</keyword>
<comment type="caution">
    <text evidence="4">The sequence shown here is derived from an EMBL/GenBank/DDBJ whole genome shotgun (WGS) entry which is preliminary data.</text>
</comment>
<gene>
    <name evidence="4" type="ORF">EZL74_07195</name>
</gene>
<dbReference type="PANTHER" id="PTHR46580">
    <property type="entry name" value="SENSOR KINASE-RELATED"/>
    <property type="match status" value="1"/>
</dbReference>
<feature type="domain" description="Secretion system C-terminal sorting" evidence="3">
    <location>
        <begin position="462"/>
        <end position="525"/>
    </location>
</feature>
<organism evidence="4 5">
    <name type="scientific">Flavobacterium silvisoli</name>
    <dbReference type="NCBI Taxonomy" id="2529433"/>
    <lineage>
        <taxon>Bacteria</taxon>
        <taxon>Pseudomonadati</taxon>
        <taxon>Bacteroidota</taxon>
        <taxon>Flavobacteriia</taxon>
        <taxon>Flavobacteriales</taxon>
        <taxon>Flavobacteriaceae</taxon>
        <taxon>Flavobacterium</taxon>
    </lineage>
</organism>
<name>A0A4Q9YZ72_9FLAO</name>
<evidence type="ECO:0000313" key="5">
    <source>
        <dbReference type="Proteomes" id="UP000293300"/>
    </source>
</evidence>